<evidence type="ECO:0000313" key="2">
    <source>
        <dbReference type="Proteomes" id="UP000274082"/>
    </source>
</evidence>
<keyword evidence="2" id="KW-1185">Reference proteome</keyword>
<dbReference type="VEuPathDB" id="TriTrypDB:LdBPK_355130.1"/>
<dbReference type="AlphaFoldDB" id="A0A3S7XA31"/>
<organism evidence="1 2">
    <name type="scientific">Leishmania donovani</name>
    <dbReference type="NCBI Taxonomy" id="5661"/>
    <lineage>
        <taxon>Eukaryota</taxon>
        <taxon>Discoba</taxon>
        <taxon>Euglenozoa</taxon>
        <taxon>Kinetoplastea</taxon>
        <taxon>Metakinetoplastina</taxon>
        <taxon>Trypanosomatida</taxon>
        <taxon>Trypanosomatidae</taxon>
        <taxon>Leishmaniinae</taxon>
        <taxon>Leishmania</taxon>
    </lineage>
</organism>
<dbReference type="Gene3D" id="3.40.50.300">
    <property type="entry name" value="P-loop containing nucleotide triphosphate hydrolases"/>
    <property type="match status" value="1"/>
</dbReference>
<dbReference type="EMBL" id="CP029534">
    <property type="protein sequence ID" value="AYU83319.1"/>
    <property type="molecule type" value="Genomic_DNA"/>
</dbReference>
<dbReference type="VEuPathDB" id="TriTrypDB:LDHU3_35.6830"/>
<accession>A0A3S7XA31</accession>
<proteinExistence type="predicted"/>
<evidence type="ECO:0008006" key="3">
    <source>
        <dbReference type="Google" id="ProtNLM"/>
    </source>
</evidence>
<dbReference type="Proteomes" id="UP000274082">
    <property type="component" value="Chromosome 35"/>
</dbReference>
<dbReference type="PANTHER" id="PTHR33477">
    <property type="entry name" value="P-LOOP NTPASE DOMAIN-CONTAINING PROTEIN LPA1 HOMOLOG 1"/>
    <property type="match status" value="1"/>
</dbReference>
<dbReference type="VEuPathDB" id="TriTrypDB:LdCL_350057000"/>
<name>A0A3S7XA31_LEIDO</name>
<dbReference type="OrthoDB" id="271259at2759"/>
<dbReference type="SUPFAM" id="SSF52540">
    <property type="entry name" value="P-loop containing nucleoside triphosphate hydrolases"/>
    <property type="match status" value="1"/>
</dbReference>
<sequence>MSSKYDVIKVKVHLSDVHYYVLSRFLLSRMLMFCRVPEDTAVRISLDVKKHFVNTERTSITQAELEDYIRCSMIAAGFAQEHAQLFSVVTQFHAERIPLILFIAGPERCGKTTLAHLLAARINCSTVINAEVLRDISASIDDSLPSFAVSETSSPDSTPSMLRGVEVSAAVAAEVDKAVREGQAIIVEGENLSFAGFHRFLEPSFQFSTGAVILGLVMDTCGSEAETDASHAYVKALPNLQPVFSTERLTVFAADMVDLAKGVSGIPTVYVARCTTVADNVCLSVFLHDIVVKRIIAELKRRGRML</sequence>
<dbReference type="InterPro" id="IPR027417">
    <property type="entry name" value="P-loop_NTPase"/>
</dbReference>
<dbReference type="PANTHER" id="PTHR33477:SF2">
    <property type="entry name" value="2-PHOSPHOGLYCERATE KINASE"/>
    <property type="match status" value="1"/>
</dbReference>
<protein>
    <recommendedName>
        <fullName evidence="3">Zeta toxin domain-containing protein</fullName>
    </recommendedName>
</protein>
<reference evidence="1 2" key="1">
    <citation type="journal article" date="2018" name="Sci. Rep.">
        <title>A complete Leishmania donovani reference genome identifies novel genetic variations associated with virulence.</title>
        <authorList>
            <person name="Lypaczewski P."/>
            <person name="Hoshizaki J."/>
            <person name="Zhang W.-W."/>
            <person name="McCall L.-I."/>
            <person name="Torcivia-Rodriguez J."/>
            <person name="Simonyan V."/>
            <person name="Kaur A."/>
            <person name="Dewar K."/>
            <person name="Matlashewski G."/>
        </authorList>
    </citation>
    <scope>NUCLEOTIDE SEQUENCE [LARGE SCALE GENOMIC DNA]</scope>
    <source>
        <strain evidence="1 2">LdCL</strain>
    </source>
</reference>
<gene>
    <name evidence="1" type="ORF">LdCL_350057000</name>
</gene>
<evidence type="ECO:0000313" key="1">
    <source>
        <dbReference type="EMBL" id="AYU83319.1"/>
    </source>
</evidence>